<dbReference type="EMBL" id="MU167268">
    <property type="protein sequence ID" value="KAG0145911.1"/>
    <property type="molecule type" value="Genomic_DNA"/>
</dbReference>
<dbReference type="AlphaFoldDB" id="A0A9P6TB59"/>
<evidence type="ECO:0000313" key="3">
    <source>
        <dbReference type="Proteomes" id="UP000886653"/>
    </source>
</evidence>
<keyword evidence="3" id="KW-1185">Reference proteome</keyword>
<dbReference type="Proteomes" id="UP000886653">
    <property type="component" value="Unassembled WGS sequence"/>
</dbReference>
<sequence length="215" mass="24063">MFFSTSFFVVVSFLASSAFSATIPSSGHNTVLVVDPAIKWDKGQIFYANGSLAMETKHIGKNITLVENGEIVSTLRRFHKPCENHTSVYDSNQIVFTLFWEGIYGLYAWTYQRSDVKETTFLWKPYSDSTLGVNTVEGIVSLKTDPTLQTHNAEIWAASPPKGFPPNLMPGVTTAWIITIYNDANSSIVAPQLFEMVELIYLLARRNAKCPHRSD</sequence>
<gene>
    <name evidence="2" type="ORF">CROQUDRAFT_93233</name>
</gene>
<dbReference type="OrthoDB" id="2510401at2759"/>
<accession>A0A9P6TB59</accession>
<reference evidence="2" key="1">
    <citation type="submission" date="2013-11" db="EMBL/GenBank/DDBJ databases">
        <title>Genome sequence of the fusiform rust pathogen reveals effectors for host alternation and coevolution with pine.</title>
        <authorList>
            <consortium name="DOE Joint Genome Institute"/>
            <person name="Smith K."/>
            <person name="Pendleton A."/>
            <person name="Kubisiak T."/>
            <person name="Anderson C."/>
            <person name="Salamov A."/>
            <person name="Aerts A."/>
            <person name="Riley R."/>
            <person name="Clum A."/>
            <person name="Lindquist E."/>
            <person name="Ence D."/>
            <person name="Campbell M."/>
            <person name="Kronenberg Z."/>
            <person name="Feau N."/>
            <person name="Dhillon B."/>
            <person name="Hamelin R."/>
            <person name="Burleigh J."/>
            <person name="Smith J."/>
            <person name="Yandell M."/>
            <person name="Nelson C."/>
            <person name="Grigoriev I."/>
            <person name="Davis J."/>
        </authorList>
    </citation>
    <scope>NUCLEOTIDE SEQUENCE</scope>
    <source>
        <strain evidence="2">G11</strain>
    </source>
</reference>
<organism evidence="2 3">
    <name type="scientific">Cronartium quercuum f. sp. fusiforme G11</name>
    <dbReference type="NCBI Taxonomy" id="708437"/>
    <lineage>
        <taxon>Eukaryota</taxon>
        <taxon>Fungi</taxon>
        <taxon>Dikarya</taxon>
        <taxon>Basidiomycota</taxon>
        <taxon>Pucciniomycotina</taxon>
        <taxon>Pucciniomycetes</taxon>
        <taxon>Pucciniales</taxon>
        <taxon>Coleosporiaceae</taxon>
        <taxon>Cronartium</taxon>
    </lineage>
</organism>
<evidence type="ECO:0000256" key="1">
    <source>
        <dbReference type="SAM" id="SignalP"/>
    </source>
</evidence>
<comment type="caution">
    <text evidence="2">The sequence shown here is derived from an EMBL/GenBank/DDBJ whole genome shotgun (WGS) entry which is preliminary data.</text>
</comment>
<feature type="chain" id="PRO_5040491275" evidence="1">
    <location>
        <begin position="21"/>
        <end position="215"/>
    </location>
</feature>
<proteinExistence type="predicted"/>
<protein>
    <submittedName>
        <fullName evidence="2">Uncharacterized protein</fullName>
    </submittedName>
</protein>
<evidence type="ECO:0000313" key="2">
    <source>
        <dbReference type="EMBL" id="KAG0145911.1"/>
    </source>
</evidence>
<keyword evidence="1" id="KW-0732">Signal</keyword>
<name>A0A9P6TB59_9BASI</name>
<feature type="signal peptide" evidence="1">
    <location>
        <begin position="1"/>
        <end position="20"/>
    </location>
</feature>